<protein>
    <recommendedName>
        <fullName evidence="1">Cyclodeaminase/cyclohydrolase domain-containing protein</fullName>
    </recommendedName>
</protein>
<dbReference type="SUPFAM" id="SSF101262">
    <property type="entry name" value="Methenyltetrahydrofolate cyclohydrolase-like"/>
    <property type="match status" value="1"/>
</dbReference>
<sequence length="209" mass="22138">MSSIWDLNLKDFRDRIASREPTPGGGAVAAVAAVEGLALILMALEVNLRRKDAHPEAAKLLLRGKDLLELLSACADEDVAAFNTYMQAMMLPRATSAENETRAKAIAAAAAVALEAPLRAADRCLEGMVLAREAIGVVHDGIASDVGAGAALLYGALTATLYNVDINLKDIEAPAHHSQALATRTDLQRRADELAYVIQKETLARVGKA</sequence>
<dbReference type="Proteomes" id="UP000179059">
    <property type="component" value="Unassembled WGS sequence"/>
</dbReference>
<dbReference type="STRING" id="1798647.A2855_01830"/>
<dbReference type="Pfam" id="PF04961">
    <property type="entry name" value="FTCD_C"/>
    <property type="match status" value="1"/>
</dbReference>
<dbReference type="Gene3D" id="1.20.120.680">
    <property type="entry name" value="Formiminotetrahydrofolate cyclodeaminase monomer, up-and-down helical bundle"/>
    <property type="match status" value="1"/>
</dbReference>
<dbReference type="GO" id="GO:0003824">
    <property type="term" value="F:catalytic activity"/>
    <property type="evidence" value="ECO:0007669"/>
    <property type="project" value="InterPro"/>
</dbReference>
<dbReference type="EMBL" id="MHKX01000007">
    <property type="protein sequence ID" value="OGY98505.1"/>
    <property type="molecule type" value="Genomic_DNA"/>
</dbReference>
<organism evidence="2 3">
    <name type="scientific">Candidatus Liptonbacteria bacterium RIFCSPHIGHO2_01_FULL_57_28</name>
    <dbReference type="NCBI Taxonomy" id="1798647"/>
    <lineage>
        <taxon>Bacteria</taxon>
        <taxon>Candidatus Liptoniibacteriota</taxon>
    </lineage>
</organism>
<dbReference type="InterPro" id="IPR007044">
    <property type="entry name" value="Cyclodeamin/CycHdrlase"/>
</dbReference>
<comment type="caution">
    <text evidence="2">The sequence shown here is derived from an EMBL/GenBank/DDBJ whole genome shotgun (WGS) entry which is preliminary data.</text>
</comment>
<dbReference type="InterPro" id="IPR036178">
    <property type="entry name" value="Formintransfe-cycloase-like_sf"/>
</dbReference>
<evidence type="ECO:0000313" key="3">
    <source>
        <dbReference type="Proteomes" id="UP000179059"/>
    </source>
</evidence>
<reference evidence="2 3" key="1">
    <citation type="journal article" date="2016" name="Nat. Commun.">
        <title>Thousands of microbial genomes shed light on interconnected biogeochemical processes in an aquifer system.</title>
        <authorList>
            <person name="Anantharaman K."/>
            <person name="Brown C.T."/>
            <person name="Hug L.A."/>
            <person name="Sharon I."/>
            <person name="Castelle C.J."/>
            <person name="Probst A.J."/>
            <person name="Thomas B.C."/>
            <person name="Singh A."/>
            <person name="Wilkins M.J."/>
            <person name="Karaoz U."/>
            <person name="Brodie E.L."/>
            <person name="Williams K.H."/>
            <person name="Hubbard S.S."/>
            <person name="Banfield J.F."/>
        </authorList>
    </citation>
    <scope>NUCLEOTIDE SEQUENCE [LARGE SCALE GENOMIC DNA]</scope>
</reference>
<gene>
    <name evidence="2" type="ORF">A2855_01830</name>
</gene>
<dbReference type="AlphaFoldDB" id="A0A1G2CAV8"/>
<name>A0A1G2CAV8_9BACT</name>
<proteinExistence type="predicted"/>
<feature type="domain" description="Cyclodeaminase/cyclohydrolase" evidence="1">
    <location>
        <begin position="9"/>
        <end position="180"/>
    </location>
</feature>
<evidence type="ECO:0000259" key="1">
    <source>
        <dbReference type="Pfam" id="PF04961"/>
    </source>
</evidence>
<accession>A0A1G2CAV8</accession>
<evidence type="ECO:0000313" key="2">
    <source>
        <dbReference type="EMBL" id="OGY98505.1"/>
    </source>
</evidence>